<reference evidence="1 2" key="2">
    <citation type="submission" date="2017-10" db="EMBL/GenBank/DDBJ databases">
        <title>Extensive intraspecific genome diversity in a model arbuscular mycorrhizal fungus.</title>
        <authorList>
            <person name="Chen E.C.H."/>
            <person name="Morin E."/>
            <person name="Baudet D."/>
            <person name="Noel J."/>
            <person name="Ndikumana S."/>
            <person name="Charron P."/>
            <person name="St-Onge C."/>
            <person name="Giorgi J."/>
            <person name="Grigoriev I.V."/>
            <person name="Roux C."/>
            <person name="Martin F.M."/>
            <person name="Corradi N."/>
        </authorList>
    </citation>
    <scope>NUCLEOTIDE SEQUENCE [LARGE SCALE GENOMIC DNA]</scope>
    <source>
        <strain evidence="1 2">C2</strain>
    </source>
</reference>
<dbReference type="VEuPathDB" id="FungiDB:FUN_021558"/>
<accession>A0A2N1NZ37</accession>
<organism evidence="1 2">
    <name type="scientific">Rhizophagus irregularis</name>
    <dbReference type="NCBI Taxonomy" id="588596"/>
    <lineage>
        <taxon>Eukaryota</taxon>
        <taxon>Fungi</taxon>
        <taxon>Fungi incertae sedis</taxon>
        <taxon>Mucoromycota</taxon>
        <taxon>Glomeromycotina</taxon>
        <taxon>Glomeromycetes</taxon>
        <taxon>Glomerales</taxon>
        <taxon>Glomeraceae</taxon>
        <taxon>Rhizophagus</taxon>
    </lineage>
</organism>
<sequence length="58" mass="6801">MSEFFGIRAKLYHYVLENSSVGSRHKVIKVRVTYGHWRIGTFHYVNTGISREMQNNGQ</sequence>
<protein>
    <submittedName>
        <fullName evidence="1">Uncharacterized protein</fullName>
    </submittedName>
</protein>
<name>A0A2N1NZ37_9GLOM</name>
<dbReference type="AlphaFoldDB" id="A0A2N1NZ37"/>
<comment type="caution">
    <text evidence="1">The sequence shown here is derived from an EMBL/GenBank/DDBJ whole genome shotgun (WGS) entry which is preliminary data.</text>
</comment>
<dbReference type="EMBL" id="LLXL01000053">
    <property type="protein sequence ID" value="PKK79177.1"/>
    <property type="molecule type" value="Genomic_DNA"/>
</dbReference>
<evidence type="ECO:0000313" key="2">
    <source>
        <dbReference type="Proteomes" id="UP000233469"/>
    </source>
</evidence>
<gene>
    <name evidence="1" type="ORF">RhiirC2_727898</name>
</gene>
<proteinExistence type="predicted"/>
<reference evidence="1 2" key="1">
    <citation type="submission" date="2016-04" db="EMBL/GenBank/DDBJ databases">
        <title>Genome analyses suggest a sexual origin of heterokaryosis in a supposedly ancient asexual fungus.</title>
        <authorList>
            <person name="Ropars J."/>
            <person name="Sedzielewska K."/>
            <person name="Noel J."/>
            <person name="Charron P."/>
            <person name="Farinelli L."/>
            <person name="Marton T."/>
            <person name="Kruger M."/>
            <person name="Pelin A."/>
            <person name="Brachmann A."/>
            <person name="Corradi N."/>
        </authorList>
    </citation>
    <scope>NUCLEOTIDE SEQUENCE [LARGE SCALE GENOMIC DNA]</scope>
    <source>
        <strain evidence="1 2">C2</strain>
    </source>
</reference>
<dbReference type="Proteomes" id="UP000233469">
    <property type="component" value="Unassembled WGS sequence"/>
</dbReference>
<dbReference type="VEuPathDB" id="FungiDB:RhiirFUN_003384"/>
<evidence type="ECO:0000313" key="1">
    <source>
        <dbReference type="EMBL" id="PKK79177.1"/>
    </source>
</evidence>